<feature type="non-terminal residue" evidence="1">
    <location>
        <position position="89"/>
    </location>
</feature>
<protein>
    <submittedName>
        <fullName evidence="1">Uncharacterized protein</fullName>
    </submittedName>
</protein>
<dbReference type="Proteomes" id="UP000824469">
    <property type="component" value="Unassembled WGS sequence"/>
</dbReference>
<organism evidence="1 2">
    <name type="scientific">Taxus chinensis</name>
    <name type="common">Chinese yew</name>
    <name type="synonym">Taxus wallichiana var. chinensis</name>
    <dbReference type="NCBI Taxonomy" id="29808"/>
    <lineage>
        <taxon>Eukaryota</taxon>
        <taxon>Viridiplantae</taxon>
        <taxon>Streptophyta</taxon>
        <taxon>Embryophyta</taxon>
        <taxon>Tracheophyta</taxon>
        <taxon>Spermatophyta</taxon>
        <taxon>Pinopsida</taxon>
        <taxon>Pinidae</taxon>
        <taxon>Conifers II</taxon>
        <taxon>Cupressales</taxon>
        <taxon>Taxaceae</taxon>
        <taxon>Taxus</taxon>
    </lineage>
</organism>
<proteinExistence type="predicted"/>
<evidence type="ECO:0000313" key="1">
    <source>
        <dbReference type="EMBL" id="KAH9327086.1"/>
    </source>
</evidence>
<name>A0AA38GRE1_TAXCH</name>
<comment type="caution">
    <text evidence="1">The sequence shown here is derived from an EMBL/GenBank/DDBJ whole genome shotgun (WGS) entry which is preliminary data.</text>
</comment>
<reference evidence="1 2" key="1">
    <citation type="journal article" date="2021" name="Nat. Plants">
        <title>The Taxus genome provides insights into paclitaxel biosynthesis.</title>
        <authorList>
            <person name="Xiong X."/>
            <person name="Gou J."/>
            <person name="Liao Q."/>
            <person name="Li Y."/>
            <person name="Zhou Q."/>
            <person name="Bi G."/>
            <person name="Li C."/>
            <person name="Du R."/>
            <person name="Wang X."/>
            <person name="Sun T."/>
            <person name="Guo L."/>
            <person name="Liang H."/>
            <person name="Lu P."/>
            <person name="Wu Y."/>
            <person name="Zhang Z."/>
            <person name="Ro D.K."/>
            <person name="Shang Y."/>
            <person name="Huang S."/>
            <person name="Yan J."/>
        </authorList>
    </citation>
    <scope>NUCLEOTIDE SEQUENCE [LARGE SCALE GENOMIC DNA]</scope>
    <source>
        <strain evidence="1">Ta-2019</strain>
    </source>
</reference>
<feature type="non-terminal residue" evidence="1">
    <location>
        <position position="1"/>
    </location>
</feature>
<gene>
    <name evidence="1" type="ORF">KI387_007264</name>
</gene>
<dbReference type="AlphaFoldDB" id="A0AA38GRE1"/>
<sequence length="89" mass="10231">RALRYATREFQPIGEHRATWNSGQLGQNCAKDAVRVNRPKMEQFARLTLGHLGHESAVRVNQPKMEQKARLNLGHLRQKVSEYAARPVR</sequence>
<evidence type="ECO:0000313" key="2">
    <source>
        <dbReference type="Proteomes" id="UP000824469"/>
    </source>
</evidence>
<keyword evidence="2" id="KW-1185">Reference proteome</keyword>
<accession>A0AA38GRE1</accession>
<dbReference type="EMBL" id="JAHRHJ020000002">
    <property type="protein sequence ID" value="KAH9327086.1"/>
    <property type="molecule type" value="Genomic_DNA"/>
</dbReference>